<dbReference type="PANTHER" id="PTHR36091">
    <property type="entry name" value="ALTERED INHERITANCE OF MITOCHONDRIA PROTEIN 9, MITOCHONDRIAL"/>
    <property type="match status" value="1"/>
</dbReference>
<dbReference type="SUPFAM" id="SSF56112">
    <property type="entry name" value="Protein kinase-like (PK-like)"/>
    <property type="match status" value="1"/>
</dbReference>
<dbReference type="PANTHER" id="PTHR36091:SF2">
    <property type="entry name" value="AMINOGLYCOSIDE PHOSPHOTRANSFERASE DOMAIN-CONTAINING PROTEIN"/>
    <property type="match status" value="1"/>
</dbReference>
<reference evidence="2" key="1">
    <citation type="journal article" date="2015" name="PLoS Genet.">
        <title>The dynamic genome and transcriptome of the human fungal pathogen Blastomyces and close relative Emmonsia.</title>
        <authorList>
            <person name="Munoz J.F."/>
            <person name="Gauthier G.M."/>
            <person name="Desjardins C.A."/>
            <person name="Gallo J.E."/>
            <person name="Holder J."/>
            <person name="Sullivan T.D."/>
            <person name="Marty A.J."/>
            <person name="Carmen J.C."/>
            <person name="Chen Z."/>
            <person name="Ding L."/>
            <person name="Gujja S."/>
            <person name="Magrini V."/>
            <person name="Misas E."/>
            <person name="Mitreva M."/>
            <person name="Priest M."/>
            <person name="Saif S."/>
            <person name="Whiston E.A."/>
            <person name="Young S."/>
            <person name="Zeng Q."/>
            <person name="Goldman W.E."/>
            <person name="Mardis E.R."/>
            <person name="Taylor J.W."/>
            <person name="McEwen J.G."/>
            <person name="Clay O.K."/>
            <person name="Klein B.S."/>
            <person name="Cuomo C.A."/>
        </authorList>
    </citation>
    <scope>NUCLEOTIDE SEQUENCE [LARGE SCALE GENOMIC DNA]</scope>
    <source>
        <strain evidence="2">UAMH 139</strain>
    </source>
</reference>
<dbReference type="InterPro" id="IPR051035">
    <property type="entry name" value="Mito_inheritance_9"/>
</dbReference>
<evidence type="ECO:0000313" key="1">
    <source>
        <dbReference type="EMBL" id="KLJ06606.1"/>
    </source>
</evidence>
<evidence type="ECO:0000313" key="2">
    <source>
        <dbReference type="Proteomes" id="UP000053573"/>
    </source>
</evidence>
<dbReference type="GO" id="GO:0005739">
    <property type="term" value="C:mitochondrion"/>
    <property type="evidence" value="ECO:0007669"/>
    <property type="project" value="TreeGrafter"/>
</dbReference>
<name>A0A0H1BBI5_9EURO</name>
<dbReference type="OrthoDB" id="10003767at2759"/>
<dbReference type="STRING" id="2060906.A0A0H1BBI5"/>
<comment type="caution">
    <text evidence="1">The sequence shown here is derived from an EMBL/GenBank/DDBJ whole genome shotgun (WGS) entry which is preliminary data.</text>
</comment>
<keyword evidence="2" id="KW-1185">Reference proteome</keyword>
<dbReference type="InterPro" id="IPR011009">
    <property type="entry name" value="Kinase-like_dom_sf"/>
</dbReference>
<gene>
    <name evidence="1" type="ORF">EMPG_17887</name>
</gene>
<evidence type="ECO:0008006" key="3">
    <source>
        <dbReference type="Google" id="ProtNLM"/>
    </source>
</evidence>
<organism evidence="1 2">
    <name type="scientific">Blastomyces silverae</name>
    <dbReference type="NCBI Taxonomy" id="2060906"/>
    <lineage>
        <taxon>Eukaryota</taxon>
        <taxon>Fungi</taxon>
        <taxon>Dikarya</taxon>
        <taxon>Ascomycota</taxon>
        <taxon>Pezizomycotina</taxon>
        <taxon>Eurotiomycetes</taxon>
        <taxon>Eurotiomycetidae</taxon>
        <taxon>Onygenales</taxon>
        <taxon>Ajellomycetaceae</taxon>
        <taxon>Blastomyces</taxon>
    </lineage>
</organism>
<dbReference type="Proteomes" id="UP000053573">
    <property type="component" value="Unassembled WGS sequence"/>
</dbReference>
<dbReference type="EMBL" id="LDEV01003005">
    <property type="protein sequence ID" value="KLJ06606.1"/>
    <property type="molecule type" value="Genomic_DNA"/>
</dbReference>
<protein>
    <recommendedName>
        <fullName evidence="3">Protein kinase domain-containing protein</fullName>
    </recommendedName>
</protein>
<proteinExistence type="predicted"/>
<dbReference type="AlphaFoldDB" id="A0A0H1BBI5"/>
<sequence length="434" mass="48081">MASLSPIDDRRQSSFLIPANHLATTPNANITQSALRQIPRVSCLTLPGYLGNLIASELGPWDGTGDCSTGGEPPLDLFLETRVVTGKTNTTRPQIPDGLAGQEARRGKSQTLTLNMRKKSCLGVLKFNTARLAAFQTRLKCAALIRFATRSPVWCLVPLPQVLFQRPLFIEQVAKEVWQGYSGCPRLEASFLQSNIWNMAVGTLINSIASSQLNLSLTIGTMRRSDLRSVIHISMLIDSLQSLQKLADGQTPNDILHFTKLAEGGPYRVFGVLFKSQRNVIVRLPYPCTVPSIYGVGHPPRSGGSTTDETNSKLIEVHVCMISPYDDAAFSLITNNAGISTLDMLKAIGQRELEWLQKFDIPRYPSEPLYRELYDKKMVGPQGQIVNLQNYLKIAPYIVLAREDWNRPTIRHPDLSPSNILIDEAGDNITRVID</sequence>
<accession>A0A0H1BBI5</accession>